<sequence length="50" mass="5712">MFRVPDFVPIAQGVEEKYGSLPCTLETLAKTLKKQGITYKRARLSLKKTR</sequence>
<dbReference type="HOGENOM" id="CLU_3124254_0_0_6"/>
<dbReference type="AlphaFoldDB" id="D3V136"/>
<dbReference type="eggNOG" id="COG3415">
    <property type="taxonomic scope" value="Bacteria"/>
</dbReference>
<name>D3V136_XENBS</name>
<dbReference type="Proteomes" id="UP000002045">
    <property type="component" value="Chromosome"/>
</dbReference>
<proteinExistence type="predicted"/>
<dbReference type="STRING" id="406818.XBJ1_2183"/>
<protein>
    <submittedName>
        <fullName evidence="1">Uncharacterized protein</fullName>
    </submittedName>
</protein>
<organism evidence="1 2">
    <name type="scientific">Xenorhabdus bovienii (strain SS-2004)</name>
    <name type="common">Xenorhabdus nematophila subsp. bovienii</name>
    <dbReference type="NCBI Taxonomy" id="406818"/>
    <lineage>
        <taxon>Bacteria</taxon>
        <taxon>Pseudomonadati</taxon>
        <taxon>Pseudomonadota</taxon>
        <taxon>Gammaproteobacteria</taxon>
        <taxon>Enterobacterales</taxon>
        <taxon>Morganellaceae</taxon>
        <taxon>Xenorhabdus</taxon>
    </lineage>
</organism>
<evidence type="ECO:0000313" key="2">
    <source>
        <dbReference type="Proteomes" id="UP000002045"/>
    </source>
</evidence>
<evidence type="ECO:0000313" key="1">
    <source>
        <dbReference type="EMBL" id="CBJ81309.1"/>
    </source>
</evidence>
<dbReference type="EMBL" id="FN667741">
    <property type="protein sequence ID" value="CBJ81309.1"/>
    <property type="molecule type" value="Genomic_DNA"/>
</dbReference>
<gene>
    <name evidence="1" type="ordered locus">XBJ1_2183</name>
</gene>
<dbReference type="KEGG" id="xbo:XBJ1_2183"/>
<reference evidence="1" key="1">
    <citation type="journal article" date="2011" name="PLoS ONE">
        <title>The entomopathogenic bacterial endosymbionts xenorhabdus and photorhabdus: convergent lifestyles from divergent genomes.</title>
        <authorList>
            <person name="Chaston J.M."/>
            <person name="Suen G."/>
            <person name="Tucker S.L."/>
            <person name="Andersen A.W."/>
            <person name="Bhasin A."/>
            <person name="Bode E."/>
            <person name="Bode H.B."/>
            <person name="Brachmann A.O."/>
            <person name="Cowles C.E."/>
            <person name="Cowles K.N."/>
            <person name="Darby C."/>
            <person name="de Leon L."/>
            <person name="Drace K."/>
            <person name="Du Z."/>
            <person name="Givaudan A."/>
            <person name="Herbert Tran E.E."/>
            <person name="Jewell K.A."/>
            <person name="Knack J.J."/>
            <person name="Krasomil-Osterfeld K.C."/>
            <person name="Kukor R."/>
            <person name="Lanois A."/>
            <person name="Latreille P."/>
            <person name="Leimgruber N.K."/>
            <person name="Lipke C.M."/>
            <person name="Liu R."/>
            <person name="Lu X."/>
            <person name="Martens E.C."/>
            <person name="Marri P.R."/>
            <person name="Medigue C."/>
            <person name="Menard M.L."/>
            <person name="Miller N.M."/>
            <person name="Morales-Soto N."/>
            <person name="Norton S."/>
            <person name="Ogier J.C."/>
            <person name="Orchard S.S."/>
            <person name="Park D."/>
            <person name="Park Y."/>
            <person name="Qurollo B.A."/>
            <person name="Sugar D.R."/>
            <person name="Richards G.R."/>
            <person name="Rouy Z."/>
            <person name="Slominski B."/>
            <person name="Slominski K."/>
            <person name="Snyder H."/>
            <person name="Tjaden B.C."/>
            <person name="van der Hoeven R."/>
            <person name="Welch R.D."/>
            <person name="Wheeler C."/>
            <person name="Xiang B."/>
            <person name="Barbazuk B."/>
            <person name="Gaudriault S."/>
            <person name="Goodner B."/>
            <person name="Slater S.C."/>
            <person name="Forst S."/>
            <person name="Goldman B.S."/>
            <person name="Goodrich-Blair H."/>
        </authorList>
    </citation>
    <scope>NUCLEOTIDE SEQUENCE [LARGE SCALE GENOMIC DNA]</scope>
    <source>
        <strain evidence="1">SS-2004</strain>
    </source>
</reference>
<accession>D3V136</accession>